<sequence>MHHYEAHNEIDFYTWNEEECWIPKGATAANLLDSWEVPPGECLPNQPQPVRRSALSRLSVGDFLLIEERVGPLTGESSDANENHRQFVRLTKVLFSHDPAHGMIKEDGPHKGKYKVPLVEIEWNIADKLRFPVCVSSRAQPTSGCELVQRVSVARGNIVPISHGRTQEPREIGTATSKLRQVDCGDRWDDPEIVELFDRFEPLIDEAKLTFAAPIATTVTGSTFNGHDPREAEPEIELVGIPGFADGRTVRLQLDQLHETNAFVNRWRTLEDVERHVLEDQLNARDSSDLSRLPNQRPERQRELREKLRESLTWYPKRDLITSRESDRHFVVEND</sequence>
<keyword evidence="2" id="KW-1185">Reference proteome</keyword>
<accession>M5S2X5</accession>
<organism evidence="1 2">
    <name type="scientific">Rhodopirellula maiorica SM1</name>
    <dbReference type="NCBI Taxonomy" id="1265738"/>
    <lineage>
        <taxon>Bacteria</taxon>
        <taxon>Pseudomonadati</taxon>
        <taxon>Planctomycetota</taxon>
        <taxon>Planctomycetia</taxon>
        <taxon>Pirellulales</taxon>
        <taxon>Pirellulaceae</taxon>
        <taxon>Novipirellula</taxon>
    </lineage>
</organism>
<evidence type="ECO:0000313" key="1">
    <source>
        <dbReference type="EMBL" id="EMI21992.1"/>
    </source>
</evidence>
<dbReference type="EMBL" id="ANOG01000162">
    <property type="protein sequence ID" value="EMI21992.1"/>
    <property type="molecule type" value="Genomic_DNA"/>
</dbReference>
<reference evidence="1 2" key="1">
    <citation type="journal article" date="2013" name="Mar. Genomics">
        <title>Expression of sulfatases in Rhodopirellula baltica and the diversity of sulfatases in the genus Rhodopirellula.</title>
        <authorList>
            <person name="Wegner C.E."/>
            <person name="Richter-Heitmann T."/>
            <person name="Klindworth A."/>
            <person name="Klockow C."/>
            <person name="Richter M."/>
            <person name="Achstetter T."/>
            <person name="Glockner F.O."/>
            <person name="Harder J."/>
        </authorList>
    </citation>
    <scope>NUCLEOTIDE SEQUENCE [LARGE SCALE GENOMIC DNA]</scope>
    <source>
        <strain evidence="1 2">SM1</strain>
    </source>
</reference>
<protein>
    <submittedName>
        <fullName evidence="1">Uncharacterized protein</fullName>
    </submittedName>
</protein>
<proteinExistence type="predicted"/>
<feature type="non-terminal residue" evidence="1">
    <location>
        <position position="335"/>
    </location>
</feature>
<dbReference type="Proteomes" id="UP000011991">
    <property type="component" value="Unassembled WGS sequence"/>
</dbReference>
<gene>
    <name evidence="1" type="ORF">RMSM_01069</name>
</gene>
<dbReference type="AlphaFoldDB" id="M5S2X5"/>
<comment type="caution">
    <text evidence="1">The sequence shown here is derived from an EMBL/GenBank/DDBJ whole genome shotgun (WGS) entry which is preliminary data.</text>
</comment>
<evidence type="ECO:0000313" key="2">
    <source>
        <dbReference type="Proteomes" id="UP000011991"/>
    </source>
</evidence>
<name>M5S2X5_9BACT</name>